<feature type="domain" description="OmpA-like" evidence="5">
    <location>
        <begin position="53"/>
        <end position="171"/>
    </location>
</feature>
<protein>
    <recommendedName>
        <fullName evidence="5">OmpA-like domain-containing protein</fullName>
    </recommendedName>
</protein>
<dbReference type="CDD" id="cd07185">
    <property type="entry name" value="OmpA_C-like"/>
    <property type="match status" value="1"/>
</dbReference>
<dbReference type="PRINTS" id="PR01021">
    <property type="entry name" value="OMPADOMAIN"/>
</dbReference>
<dbReference type="PANTHER" id="PTHR30329">
    <property type="entry name" value="STATOR ELEMENT OF FLAGELLAR MOTOR COMPLEX"/>
    <property type="match status" value="1"/>
</dbReference>
<dbReference type="Gene3D" id="3.30.1330.60">
    <property type="entry name" value="OmpA-like domain"/>
    <property type="match status" value="1"/>
</dbReference>
<gene>
    <name evidence="6" type="ORF">DENIS_4054</name>
</gene>
<comment type="caution">
    <text evidence="6">The sequence shown here is derived from an EMBL/GenBank/DDBJ whole genome shotgun (WGS) entry which is preliminary data.</text>
</comment>
<dbReference type="AlphaFoldDB" id="A0A401G1H8"/>
<sequence length="365" mass="41746">MKKRITIALIAFMISILLQPSITFASDIVSANEIMNALSIPLSKGRLENNKTPVSEYSKIVLYLNFGLNSHDLAKNSITQLKELGEMLQNKKLRKYIYRIEGHTCSKGDDTHNLVLSRKRASSVMNYLRDHFDLDTNQFIVDGYGEAHPIPSLNPESPQNRRVEIINTGRIFSKTNNPNPQVRVNVKYKRNSIVKKLREGDSLKSGGKYAIEFMPKTDLYVYVFQADKINDEVRVDKLFPEQGIPKKLKANKTYRLPETRDDWYSLDDNKGTEYFVVLAQKSQIDNPDQKCKMLLKPGGVNNLIAKGGSLQMNRLRLTYSNGRYILDTSKLQSAAEEYYNGMAKKPVIAVLHFHHFYTSGRLFKK</sequence>
<evidence type="ECO:0000256" key="2">
    <source>
        <dbReference type="ARBA" id="ARBA00023136"/>
    </source>
</evidence>
<accession>A0A401G1H8</accession>
<dbReference type="PROSITE" id="PS51123">
    <property type="entry name" value="OMPA_2"/>
    <property type="match status" value="1"/>
</dbReference>
<dbReference type="Pfam" id="PF00691">
    <property type="entry name" value="OmpA"/>
    <property type="match status" value="1"/>
</dbReference>
<proteinExistence type="predicted"/>
<evidence type="ECO:0000256" key="4">
    <source>
        <dbReference type="PROSITE-ProRule" id="PRU00473"/>
    </source>
</evidence>
<dbReference type="RefSeq" id="WP_124330186.1">
    <property type="nucleotide sequence ID" value="NZ_BEXT01000001.1"/>
</dbReference>
<dbReference type="Pfam" id="PF14326">
    <property type="entry name" value="DUF4384"/>
    <property type="match status" value="1"/>
</dbReference>
<organism evidence="6 7">
    <name type="scientific">Desulfonema ishimotonii</name>
    <dbReference type="NCBI Taxonomy" id="45657"/>
    <lineage>
        <taxon>Bacteria</taxon>
        <taxon>Pseudomonadati</taxon>
        <taxon>Thermodesulfobacteriota</taxon>
        <taxon>Desulfobacteria</taxon>
        <taxon>Desulfobacterales</taxon>
        <taxon>Desulfococcaceae</taxon>
        <taxon>Desulfonema</taxon>
    </lineage>
</organism>
<evidence type="ECO:0000313" key="7">
    <source>
        <dbReference type="Proteomes" id="UP000288096"/>
    </source>
</evidence>
<evidence type="ECO:0000259" key="5">
    <source>
        <dbReference type="PROSITE" id="PS51123"/>
    </source>
</evidence>
<reference evidence="7" key="1">
    <citation type="submission" date="2017-11" db="EMBL/GenBank/DDBJ databases">
        <authorList>
            <person name="Watanabe M."/>
            <person name="Kojima H."/>
        </authorList>
    </citation>
    <scope>NUCLEOTIDE SEQUENCE [LARGE SCALE GENOMIC DNA]</scope>
    <source>
        <strain evidence="7">Tokyo 01</strain>
    </source>
</reference>
<dbReference type="InterPro" id="IPR036737">
    <property type="entry name" value="OmpA-like_sf"/>
</dbReference>
<evidence type="ECO:0000256" key="3">
    <source>
        <dbReference type="ARBA" id="ARBA00023237"/>
    </source>
</evidence>
<dbReference type="EMBL" id="BEXT01000001">
    <property type="protein sequence ID" value="GBC63065.1"/>
    <property type="molecule type" value="Genomic_DNA"/>
</dbReference>
<keyword evidence="2 4" id="KW-0472">Membrane</keyword>
<reference evidence="7" key="2">
    <citation type="submission" date="2019-01" db="EMBL/GenBank/DDBJ databases">
        <title>Genome sequence of Desulfonema ishimotonii strain Tokyo 01.</title>
        <authorList>
            <person name="Fukui M."/>
        </authorList>
    </citation>
    <scope>NUCLEOTIDE SEQUENCE [LARGE SCALE GENOMIC DNA]</scope>
    <source>
        <strain evidence="7">Tokyo 01</strain>
    </source>
</reference>
<dbReference type="OrthoDB" id="9805566at2"/>
<dbReference type="SUPFAM" id="SSF103088">
    <property type="entry name" value="OmpA-like"/>
    <property type="match status" value="1"/>
</dbReference>
<keyword evidence="3" id="KW-0998">Cell outer membrane</keyword>
<dbReference type="PANTHER" id="PTHR30329:SF21">
    <property type="entry name" value="LIPOPROTEIN YIAD-RELATED"/>
    <property type="match status" value="1"/>
</dbReference>
<dbReference type="InterPro" id="IPR025493">
    <property type="entry name" value="DUF4384"/>
</dbReference>
<evidence type="ECO:0000313" key="6">
    <source>
        <dbReference type="EMBL" id="GBC63065.1"/>
    </source>
</evidence>
<dbReference type="Proteomes" id="UP000288096">
    <property type="component" value="Unassembled WGS sequence"/>
</dbReference>
<dbReference type="GO" id="GO:0009279">
    <property type="term" value="C:cell outer membrane"/>
    <property type="evidence" value="ECO:0007669"/>
    <property type="project" value="UniProtKB-SubCell"/>
</dbReference>
<evidence type="ECO:0000256" key="1">
    <source>
        <dbReference type="ARBA" id="ARBA00004442"/>
    </source>
</evidence>
<name>A0A401G1H8_9BACT</name>
<comment type="subcellular location">
    <subcellularLocation>
        <location evidence="1">Cell outer membrane</location>
    </subcellularLocation>
</comment>
<dbReference type="InterPro" id="IPR050330">
    <property type="entry name" value="Bact_OuterMem_StrucFunc"/>
</dbReference>
<dbReference type="InterPro" id="IPR006664">
    <property type="entry name" value="OMP_bac"/>
</dbReference>
<dbReference type="InterPro" id="IPR006665">
    <property type="entry name" value="OmpA-like"/>
</dbReference>
<keyword evidence="7" id="KW-1185">Reference proteome</keyword>